<protein>
    <submittedName>
        <fullName evidence="3">GDSL family lysophospholipase PlaA</fullName>
        <ecNumber evidence="3">3.1.1.5</ecNumber>
    </submittedName>
</protein>
<dbReference type="RefSeq" id="WP_382343869.1">
    <property type="nucleotide sequence ID" value="NZ_JBHSAB010000024.1"/>
</dbReference>
<evidence type="ECO:0000313" key="3">
    <source>
        <dbReference type="EMBL" id="MFC3909549.1"/>
    </source>
</evidence>
<dbReference type="SUPFAM" id="SSF52266">
    <property type="entry name" value="SGNH hydrolase"/>
    <property type="match status" value="1"/>
</dbReference>
<gene>
    <name evidence="3" type="primary">plaA</name>
    <name evidence="3" type="ORF">ACFORL_10755</name>
</gene>
<feature type="signal peptide" evidence="2">
    <location>
        <begin position="1"/>
        <end position="18"/>
    </location>
</feature>
<evidence type="ECO:0000313" key="4">
    <source>
        <dbReference type="Proteomes" id="UP001595758"/>
    </source>
</evidence>
<dbReference type="NCBIfam" id="NF045906">
    <property type="entry name" value="LysophlipPlaALeg"/>
    <property type="match status" value="1"/>
</dbReference>
<comment type="caution">
    <text evidence="3">The sequence shown here is derived from an EMBL/GenBank/DDBJ whole genome shotgun (WGS) entry which is preliminary data.</text>
</comment>
<dbReference type="Pfam" id="PF00657">
    <property type="entry name" value="Lipase_GDSL"/>
    <property type="match status" value="1"/>
</dbReference>
<dbReference type="PANTHER" id="PTHR45648">
    <property type="entry name" value="GDSL LIPASE/ACYLHYDROLASE FAMILY PROTEIN (AFU_ORTHOLOGUE AFUA_4G14700)"/>
    <property type="match status" value="1"/>
</dbReference>
<name>A0ABV8CHT7_9GAMM</name>
<dbReference type="InterPro" id="IPR051058">
    <property type="entry name" value="GDSL_Est/Lipase"/>
</dbReference>
<sequence length="309" mass="34376">MNLLIVLFSLLFSSLVAAAPLKNFVVFGDSLSDNGNLYNYMQQQVPQSPPYYEGRFSNGPVWVEQLVESYFPGEGNSRLLDYAFGGAGISMDDNEDDDGVLFTLKREIDAYLLAHEDKASQDSLFIVWIGANNYLVVPEDPEQTLARVNKGIVDGIELLVARGAKHIMVLNLPDLGKSPAAGEYNSREQLTELSQRHNEMLLASFEALKKKHKNVDWVYVNANSFLDQVIASPEQYGFNNVTDTCYDIVAEKRTRGSVIRMASAIKLKPEADSCEGYLFFDPVHPTAPAHKLVADVARQALDEAGEEFR</sequence>
<proteinExistence type="predicted"/>
<dbReference type="CDD" id="cd01846">
    <property type="entry name" value="fatty_acyltransferase_like"/>
    <property type="match status" value="1"/>
</dbReference>
<evidence type="ECO:0000256" key="2">
    <source>
        <dbReference type="SAM" id="SignalP"/>
    </source>
</evidence>
<dbReference type="InterPro" id="IPR001087">
    <property type="entry name" value="GDSL"/>
</dbReference>
<dbReference type="Gene3D" id="3.40.50.1110">
    <property type="entry name" value="SGNH hydrolase"/>
    <property type="match status" value="1"/>
</dbReference>
<dbReference type="InterPro" id="IPR036514">
    <property type="entry name" value="SGNH_hydro_sf"/>
</dbReference>
<dbReference type="PANTHER" id="PTHR45648:SF22">
    <property type="entry name" value="GDSL LIPASE_ACYLHYDROLASE FAMILY PROTEIN (AFU_ORTHOLOGUE AFUA_4G14700)"/>
    <property type="match status" value="1"/>
</dbReference>
<dbReference type="EC" id="3.1.1.5" evidence="3"/>
<feature type="chain" id="PRO_5046045188" evidence="2">
    <location>
        <begin position="19"/>
        <end position="309"/>
    </location>
</feature>
<keyword evidence="1 3" id="KW-0378">Hydrolase</keyword>
<dbReference type="GO" id="GO:0004622">
    <property type="term" value="F:phosphatidylcholine lysophospholipase activity"/>
    <property type="evidence" value="ECO:0007669"/>
    <property type="project" value="UniProtKB-EC"/>
</dbReference>
<organism evidence="3 4">
    <name type="scientific">Legionella dresdenensis</name>
    <dbReference type="NCBI Taxonomy" id="450200"/>
    <lineage>
        <taxon>Bacteria</taxon>
        <taxon>Pseudomonadati</taxon>
        <taxon>Pseudomonadota</taxon>
        <taxon>Gammaproteobacteria</taxon>
        <taxon>Legionellales</taxon>
        <taxon>Legionellaceae</taxon>
        <taxon>Legionella</taxon>
    </lineage>
</organism>
<accession>A0ABV8CHT7</accession>
<reference evidence="4" key="1">
    <citation type="journal article" date="2019" name="Int. J. Syst. Evol. Microbiol.">
        <title>The Global Catalogue of Microorganisms (GCM) 10K type strain sequencing project: providing services to taxonomists for standard genome sequencing and annotation.</title>
        <authorList>
            <consortium name="The Broad Institute Genomics Platform"/>
            <consortium name="The Broad Institute Genome Sequencing Center for Infectious Disease"/>
            <person name="Wu L."/>
            <person name="Ma J."/>
        </authorList>
    </citation>
    <scope>NUCLEOTIDE SEQUENCE [LARGE SCALE GENOMIC DNA]</scope>
    <source>
        <strain evidence="4">CCUG 59858</strain>
    </source>
</reference>
<keyword evidence="4" id="KW-1185">Reference proteome</keyword>
<keyword evidence="2" id="KW-0732">Signal</keyword>
<dbReference type="Proteomes" id="UP001595758">
    <property type="component" value="Unassembled WGS sequence"/>
</dbReference>
<dbReference type="EMBL" id="JBHSAB010000024">
    <property type="protein sequence ID" value="MFC3909549.1"/>
    <property type="molecule type" value="Genomic_DNA"/>
</dbReference>
<evidence type="ECO:0000256" key="1">
    <source>
        <dbReference type="ARBA" id="ARBA00022801"/>
    </source>
</evidence>